<feature type="transmembrane region" description="Helical" evidence="8">
    <location>
        <begin position="109"/>
        <end position="126"/>
    </location>
</feature>
<evidence type="ECO:0000313" key="9">
    <source>
        <dbReference type="EMBL" id="SDH15655.1"/>
    </source>
</evidence>
<evidence type="ECO:0000256" key="2">
    <source>
        <dbReference type="ARBA" id="ARBA00007935"/>
    </source>
</evidence>
<dbReference type="InterPro" id="IPR037294">
    <property type="entry name" value="ABC_BtuC-like"/>
</dbReference>
<dbReference type="InterPro" id="IPR000522">
    <property type="entry name" value="ABC_transptr_permease_BtuC"/>
</dbReference>
<evidence type="ECO:0000256" key="1">
    <source>
        <dbReference type="ARBA" id="ARBA00004651"/>
    </source>
</evidence>
<dbReference type="SUPFAM" id="SSF81345">
    <property type="entry name" value="ABC transporter involved in vitamin B12 uptake, BtuC"/>
    <property type="match status" value="1"/>
</dbReference>
<dbReference type="Gene3D" id="1.10.3470.10">
    <property type="entry name" value="ABC transporter involved in vitamin B12 uptake, BtuC"/>
    <property type="match status" value="1"/>
</dbReference>
<organism evidence="9 10">
    <name type="scientific">Vibrio xiamenensis</name>
    <dbReference type="NCBI Taxonomy" id="861298"/>
    <lineage>
        <taxon>Bacteria</taxon>
        <taxon>Pseudomonadati</taxon>
        <taxon>Pseudomonadota</taxon>
        <taxon>Gammaproteobacteria</taxon>
        <taxon>Vibrionales</taxon>
        <taxon>Vibrionaceae</taxon>
        <taxon>Vibrio</taxon>
    </lineage>
</organism>
<dbReference type="CDD" id="cd06550">
    <property type="entry name" value="TM_ABC_iron-siderophores_like"/>
    <property type="match status" value="1"/>
</dbReference>
<dbReference type="RefSeq" id="WP_093272801.1">
    <property type="nucleotide sequence ID" value="NZ_FNDD01000009.1"/>
</dbReference>
<dbReference type="EMBL" id="FNDD01000009">
    <property type="protein sequence ID" value="SDH15655.1"/>
    <property type="molecule type" value="Genomic_DNA"/>
</dbReference>
<dbReference type="Pfam" id="PF01032">
    <property type="entry name" value="FecCD"/>
    <property type="match status" value="1"/>
</dbReference>
<feature type="transmembrane region" description="Helical" evidence="8">
    <location>
        <begin position="24"/>
        <end position="44"/>
    </location>
</feature>
<evidence type="ECO:0000256" key="3">
    <source>
        <dbReference type="ARBA" id="ARBA00022448"/>
    </source>
</evidence>
<keyword evidence="3" id="KW-0813">Transport</keyword>
<protein>
    <submittedName>
        <fullName evidence="9">Iron complex transport system permease protein</fullName>
    </submittedName>
</protein>
<dbReference type="GO" id="GO:0005886">
    <property type="term" value="C:plasma membrane"/>
    <property type="evidence" value="ECO:0007669"/>
    <property type="project" value="UniProtKB-SubCell"/>
</dbReference>
<dbReference type="Proteomes" id="UP000198854">
    <property type="component" value="Unassembled WGS sequence"/>
</dbReference>
<feature type="transmembrane region" description="Helical" evidence="8">
    <location>
        <begin position="253"/>
        <end position="280"/>
    </location>
</feature>
<gene>
    <name evidence="9" type="ORF">SAMN04488136_109131</name>
</gene>
<feature type="transmembrane region" description="Helical" evidence="8">
    <location>
        <begin position="324"/>
        <end position="341"/>
    </location>
</feature>
<feature type="transmembrane region" description="Helical" evidence="8">
    <location>
        <begin position="164"/>
        <end position="185"/>
    </location>
</feature>
<keyword evidence="5 8" id="KW-0812">Transmembrane</keyword>
<feature type="transmembrane region" description="Helical" evidence="8">
    <location>
        <begin position="210"/>
        <end position="232"/>
    </location>
</feature>
<evidence type="ECO:0000313" key="10">
    <source>
        <dbReference type="Proteomes" id="UP000198854"/>
    </source>
</evidence>
<proteinExistence type="inferred from homology"/>
<dbReference type="STRING" id="861298.SAMN04488136_109131"/>
<comment type="subcellular location">
    <subcellularLocation>
        <location evidence="1">Cell membrane</location>
        <topology evidence="1">Multi-pass membrane protein</topology>
    </subcellularLocation>
</comment>
<accession>A0A1G8A3U3</accession>
<dbReference type="AlphaFoldDB" id="A0A1G8A3U3"/>
<feature type="transmembrane region" description="Helical" evidence="8">
    <location>
        <begin position="79"/>
        <end position="97"/>
    </location>
</feature>
<name>A0A1G8A3U3_9VIBR</name>
<keyword evidence="4" id="KW-1003">Cell membrane</keyword>
<evidence type="ECO:0000256" key="7">
    <source>
        <dbReference type="ARBA" id="ARBA00023136"/>
    </source>
</evidence>
<dbReference type="PANTHER" id="PTHR30472:SF24">
    <property type="entry name" value="FERRIC ENTEROBACTIN TRANSPORT SYSTEM PERMEASE PROTEIN FEPG"/>
    <property type="match status" value="1"/>
</dbReference>
<feature type="transmembrane region" description="Helical" evidence="8">
    <location>
        <begin position="132"/>
        <end position="152"/>
    </location>
</feature>
<reference evidence="9 10" key="1">
    <citation type="submission" date="2016-10" db="EMBL/GenBank/DDBJ databases">
        <authorList>
            <person name="de Groot N.N."/>
        </authorList>
    </citation>
    <scope>NUCLEOTIDE SEQUENCE [LARGE SCALE GENOMIC DNA]</scope>
    <source>
        <strain evidence="9 10">CGMCC 1.10228</strain>
    </source>
</reference>
<evidence type="ECO:0000256" key="6">
    <source>
        <dbReference type="ARBA" id="ARBA00022989"/>
    </source>
</evidence>
<evidence type="ECO:0000256" key="5">
    <source>
        <dbReference type="ARBA" id="ARBA00022692"/>
    </source>
</evidence>
<feature type="transmembrane region" description="Helical" evidence="8">
    <location>
        <begin position="292"/>
        <end position="312"/>
    </location>
</feature>
<comment type="similarity">
    <text evidence="2">Belongs to the binding-protein-dependent transport system permease family. FecCD subfamily.</text>
</comment>
<dbReference type="OrthoDB" id="9055647at2"/>
<sequence>MSRSSELCVYRVGSFSWQYSKRTALISCALFGLMLALGALALTLGKYPISYTTLGQFALGEDIGRIGERILLHIRLPRMLTALCVGASLGIAGAVFQSISRNPLGSPDVIGFTTGAATGALVNIIVLNNGMFGVALCAILGGTFTALAVYFLSLDQRQISSYRMILIGIGVGAILSALNGLMLVWGDIDNAVSANLWLSGSLSARKWSDVIPVAIGLLICIPLLKWGVRSLALIEMGEDMAAQLGVSIERMRFISLFAAVILAALATGAAGPIAFVALAAPQLVRRITRHPSVPILSAALMGAVLLLLADLLTQWAPLNLTLPIGRVTGIVGGIYLIWLLTRTR</sequence>
<evidence type="ECO:0000256" key="4">
    <source>
        <dbReference type="ARBA" id="ARBA00022475"/>
    </source>
</evidence>
<keyword evidence="7 8" id="KW-0472">Membrane</keyword>
<keyword evidence="6 8" id="KW-1133">Transmembrane helix</keyword>
<dbReference type="GO" id="GO:0033214">
    <property type="term" value="P:siderophore-iron import into cell"/>
    <property type="evidence" value="ECO:0007669"/>
    <property type="project" value="TreeGrafter"/>
</dbReference>
<dbReference type="GO" id="GO:0022857">
    <property type="term" value="F:transmembrane transporter activity"/>
    <property type="evidence" value="ECO:0007669"/>
    <property type="project" value="InterPro"/>
</dbReference>
<keyword evidence="10" id="KW-1185">Reference proteome</keyword>
<dbReference type="PANTHER" id="PTHR30472">
    <property type="entry name" value="FERRIC ENTEROBACTIN TRANSPORT SYSTEM PERMEASE PROTEIN"/>
    <property type="match status" value="1"/>
</dbReference>
<evidence type="ECO:0000256" key="8">
    <source>
        <dbReference type="SAM" id="Phobius"/>
    </source>
</evidence>